<comment type="similarity">
    <text evidence="1">Belongs to the peptidase M28 family. M28B subfamily.</text>
</comment>
<dbReference type="InterPro" id="IPR036757">
    <property type="entry name" value="TFR-like_dimer_dom_sf"/>
</dbReference>
<dbReference type="Pfam" id="PF04253">
    <property type="entry name" value="TFR_dimer"/>
    <property type="match status" value="1"/>
</dbReference>
<keyword evidence="2" id="KW-0472">Membrane</keyword>
<evidence type="ECO:0000313" key="5">
    <source>
        <dbReference type="EMBL" id="KAH9422759.1"/>
    </source>
</evidence>
<reference evidence="5 6" key="2">
    <citation type="journal article" date="2022" name="Mol. Biol. Evol.">
        <title>Comparative Genomics Reveals Insights into the Divergent Evolution of Astigmatic Mites and Household Pest Adaptations.</title>
        <authorList>
            <person name="Xiong Q."/>
            <person name="Wan A.T."/>
            <person name="Liu X."/>
            <person name="Fung C.S."/>
            <person name="Xiao X."/>
            <person name="Malainual N."/>
            <person name="Hou J."/>
            <person name="Wang L."/>
            <person name="Wang M."/>
            <person name="Yang K.Y."/>
            <person name="Cui Y."/>
            <person name="Leung E.L."/>
            <person name="Nong W."/>
            <person name="Shin S.K."/>
            <person name="Au S.W."/>
            <person name="Jeong K.Y."/>
            <person name="Chew F.T."/>
            <person name="Hui J.H."/>
            <person name="Leung T.F."/>
            <person name="Tungtrongchitr A."/>
            <person name="Zhong N."/>
            <person name="Liu Z."/>
            <person name="Tsui S.K."/>
        </authorList>
    </citation>
    <scope>NUCLEOTIDE SEQUENCE [LARGE SCALE GENOMIC DNA]</scope>
    <source>
        <strain evidence="5">Derp</strain>
    </source>
</reference>
<dbReference type="InterPro" id="IPR007484">
    <property type="entry name" value="Peptidase_M28"/>
</dbReference>
<dbReference type="PANTHER" id="PTHR10404">
    <property type="entry name" value="N-ACETYLATED-ALPHA-LINKED ACIDIC DIPEPTIDASE"/>
    <property type="match status" value="1"/>
</dbReference>
<keyword evidence="6" id="KW-1185">Reference proteome</keyword>
<dbReference type="InterPro" id="IPR046450">
    <property type="entry name" value="PA_dom_sf"/>
</dbReference>
<reference evidence="5 6" key="1">
    <citation type="journal article" date="2018" name="J. Allergy Clin. Immunol.">
        <title>High-quality assembly of Dermatophagoides pteronyssinus genome and transcriptome reveals a wide range of novel allergens.</title>
        <authorList>
            <person name="Liu X.Y."/>
            <person name="Yang K.Y."/>
            <person name="Wang M.Q."/>
            <person name="Kwok J.S."/>
            <person name="Zeng X."/>
            <person name="Yang Z."/>
            <person name="Xiao X.J."/>
            <person name="Lau C.P."/>
            <person name="Li Y."/>
            <person name="Huang Z.M."/>
            <person name="Ba J.G."/>
            <person name="Yim A.K."/>
            <person name="Ouyang C.Y."/>
            <person name="Ngai S.M."/>
            <person name="Chan T.F."/>
            <person name="Leung E.L."/>
            <person name="Liu L."/>
            <person name="Liu Z.G."/>
            <person name="Tsui S.K."/>
        </authorList>
    </citation>
    <scope>NUCLEOTIDE SEQUENCE [LARGE SCALE GENOMIC DNA]</scope>
    <source>
        <strain evidence="5">Derp</strain>
    </source>
</reference>
<dbReference type="Gene3D" id="3.40.630.10">
    <property type="entry name" value="Zn peptidases"/>
    <property type="match status" value="1"/>
</dbReference>
<sequence length="958" mass="109975">MTLTAQYRPYRDEECTDVDHIGWPEHEPAIQIYEKTTETIPYHVYHNKRSFILILSISVGIGIFGFLLGYYCHSNHQKLYQNDCLQNKVISSSFDGINHSSTSHFVGESSLRRAQLLASISSENIRTNVREFSRQPHLASSKEDLNLAIKIRDHFNHNHFDHVSLRNYSALLSLPDSNRPNFVSIIDSITHNEIYSSLQTFNQKQQPLPFSPYSPNGDIIGDILFVNYGRPVDFIQLQNLFNTTNNDIFNGKIFLVKQFHLSASEQYRYASALNASALLFYPDPQHYNPKQSKPFPDSLWLPSNGIRNDGIFWNGAGDPETFGLPSNSYAYRNRFHSERQLTMPAQPISYEVAEKIFQHMDGMIAPNDWKGGLNVTYRIGTKLKDNLKIRISVNNRLVRKTIYNVIGMIYGNDEPDRYVIIGNQRDSMSMGAVDSASGTGTFMEMARVFGDMIVNGGGWRPRRTLMFCSWGSEEFNLIGSTEFVEDFYKILYMRAVAYINVNLVVNGNDTLSVAASPLLYHSIFNATKDVFLPRRSTSQSSSIKQQDNFNSIYDKWIVSMPKMRNKSTLIFQPNIFNSMKMFDIENQTNTIDEKEILEKNHQQFHRQESADPGSILKTYLESAFQEVRPHVRPLDMYGSYAPFYTMAGIPVADISFINIDDNDNDEKINIEDDIEHITINHMPYPLLHSQYDRIEALENFIDPDYRYHVTIAQILVHLVENLADSSFIPFNLFDFAQILNDFYVKTLHMYNVIINGRHRQQRQTFSNKNNGNIIESIIENGEINSTSNHSTIMINSDEFLNKMDLDLKSLESAIKNFSQEAIKFHGRQDKINTNNPLMIRQMNDKLLLIERQFLDHRGLPSNNLKRHLILSPAEMINTIMAKHHYDGNGGGGLFPAIIDELDQLMGTMFNHDNDDDGDDDDDDDDDNLHHSLLRLQKHLPILIHTIQSAANSLSIEPF</sequence>
<accession>A0ABQ8JJL7</accession>
<dbReference type="Proteomes" id="UP000887458">
    <property type="component" value="Unassembled WGS sequence"/>
</dbReference>
<keyword evidence="2" id="KW-0812">Transmembrane</keyword>
<organism evidence="5 6">
    <name type="scientific">Dermatophagoides pteronyssinus</name>
    <name type="common">European house dust mite</name>
    <dbReference type="NCBI Taxonomy" id="6956"/>
    <lineage>
        <taxon>Eukaryota</taxon>
        <taxon>Metazoa</taxon>
        <taxon>Ecdysozoa</taxon>
        <taxon>Arthropoda</taxon>
        <taxon>Chelicerata</taxon>
        <taxon>Arachnida</taxon>
        <taxon>Acari</taxon>
        <taxon>Acariformes</taxon>
        <taxon>Sarcoptiformes</taxon>
        <taxon>Astigmata</taxon>
        <taxon>Psoroptidia</taxon>
        <taxon>Analgoidea</taxon>
        <taxon>Pyroglyphidae</taxon>
        <taxon>Dermatophagoidinae</taxon>
        <taxon>Dermatophagoides</taxon>
    </lineage>
</organism>
<evidence type="ECO:0000259" key="4">
    <source>
        <dbReference type="Pfam" id="PF04389"/>
    </source>
</evidence>
<keyword evidence="2" id="KW-1133">Transmembrane helix</keyword>
<dbReference type="SUPFAM" id="SSF52025">
    <property type="entry name" value="PA domain"/>
    <property type="match status" value="1"/>
</dbReference>
<dbReference type="SUPFAM" id="SSF47672">
    <property type="entry name" value="Transferrin receptor-like dimerisation domain"/>
    <property type="match status" value="1"/>
</dbReference>
<comment type="caution">
    <text evidence="5">The sequence shown here is derived from an EMBL/GenBank/DDBJ whole genome shotgun (WGS) entry which is preliminary data.</text>
</comment>
<dbReference type="Gene3D" id="1.20.930.40">
    <property type="entry name" value="Transferrin receptor-like, dimerisation domain"/>
    <property type="match status" value="1"/>
</dbReference>
<dbReference type="SUPFAM" id="SSF53187">
    <property type="entry name" value="Zn-dependent exopeptidases"/>
    <property type="match status" value="1"/>
</dbReference>
<evidence type="ECO:0000313" key="6">
    <source>
        <dbReference type="Proteomes" id="UP000887458"/>
    </source>
</evidence>
<feature type="transmembrane region" description="Helical" evidence="2">
    <location>
        <begin position="51"/>
        <end position="71"/>
    </location>
</feature>
<evidence type="ECO:0000256" key="2">
    <source>
        <dbReference type="SAM" id="Phobius"/>
    </source>
</evidence>
<dbReference type="PANTHER" id="PTHR10404:SF46">
    <property type="entry name" value="VACUOLAR PROTEIN SORTING-ASSOCIATED PROTEIN 70"/>
    <property type="match status" value="1"/>
</dbReference>
<dbReference type="InterPro" id="IPR007365">
    <property type="entry name" value="TFR-like_dimer_dom"/>
</dbReference>
<evidence type="ECO:0008006" key="7">
    <source>
        <dbReference type="Google" id="ProtNLM"/>
    </source>
</evidence>
<name>A0ABQ8JJL7_DERPT</name>
<dbReference type="InterPro" id="IPR039373">
    <property type="entry name" value="Peptidase_M28B"/>
</dbReference>
<protein>
    <recommendedName>
        <fullName evidence="7">N-acetylated-alpha-linked acidic dipeptidase 2-like</fullName>
    </recommendedName>
</protein>
<evidence type="ECO:0000256" key="1">
    <source>
        <dbReference type="ARBA" id="ARBA00005634"/>
    </source>
</evidence>
<feature type="domain" description="Transferrin receptor-like dimerisation" evidence="3">
    <location>
        <begin position="805"/>
        <end position="953"/>
    </location>
</feature>
<dbReference type="EMBL" id="NJHN03000036">
    <property type="protein sequence ID" value="KAH9422759.1"/>
    <property type="molecule type" value="Genomic_DNA"/>
</dbReference>
<dbReference type="Gene3D" id="3.50.30.30">
    <property type="match status" value="1"/>
</dbReference>
<dbReference type="Pfam" id="PF04389">
    <property type="entry name" value="Peptidase_M28"/>
    <property type="match status" value="1"/>
</dbReference>
<evidence type="ECO:0000259" key="3">
    <source>
        <dbReference type="Pfam" id="PF04253"/>
    </source>
</evidence>
<proteinExistence type="inferred from homology"/>
<feature type="domain" description="Peptidase M28" evidence="4">
    <location>
        <begin position="404"/>
        <end position="554"/>
    </location>
</feature>
<gene>
    <name evidence="5" type="ORF">DERP_003440</name>
</gene>